<keyword evidence="2" id="KW-1185">Reference proteome</keyword>
<organism evidence="1 2">
    <name type="scientific">Cyclobacterium qasimii</name>
    <dbReference type="NCBI Taxonomy" id="1350429"/>
    <lineage>
        <taxon>Bacteria</taxon>
        <taxon>Pseudomonadati</taxon>
        <taxon>Bacteroidota</taxon>
        <taxon>Cytophagia</taxon>
        <taxon>Cytophagales</taxon>
        <taxon>Cyclobacteriaceae</taxon>
        <taxon>Cyclobacterium</taxon>
    </lineage>
</organism>
<dbReference type="EMBL" id="BJYV01000001">
    <property type="protein sequence ID" value="GEO19669.1"/>
    <property type="molecule type" value="Genomic_DNA"/>
</dbReference>
<gene>
    <name evidence="1" type="ORF">CQA01_02030</name>
</gene>
<evidence type="ECO:0000313" key="2">
    <source>
        <dbReference type="Proteomes" id="UP000321301"/>
    </source>
</evidence>
<sequence>MQELERVNPDLEKLKSHFQFPNGSLIEYDVNAPKDKWVIKRVDEITMDSAYDSWPLIDGEF</sequence>
<protein>
    <submittedName>
        <fullName evidence="1">Uncharacterized protein</fullName>
    </submittedName>
</protein>
<name>A0A512C632_9BACT</name>
<reference evidence="1 2" key="1">
    <citation type="submission" date="2019-07" db="EMBL/GenBank/DDBJ databases">
        <title>Whole genome shotgun sequence of Cyclobacterium qasimii NBRC 106168.</title>
        <authorList>
            <person name="Hosoyama A."/>
            <person name="Uohara A."/>
            <person name="Ohji S."/>
            <person name="Ichikawa N."/>
        </authorList>
    </citation>
    <scope>NUCLEOTIDE SEQUENCE [LARGE SCALE GENOMIC DNA]</scope>
    <source>
        <strain evidence="1 2">NBRC 106168</strain>
    </source>
</reference>
<accession>A0A512C632</accession>
<evidence type="ECO:0000313" key="1">
    <source>
        <dbReference type="EMBL" id="GEO19669.1"/>
    </source>
</evidence>
<dbReference type="AlphaFoldDB" id="A0A512C632"/>
<proteinExistence type="predicted"/>
<dbReference type="Proteomes" id="UP000321301">
    <property type="component" value="Unassembled WGS sequence"/>
</dbReference>
<comment type="caution">
    <text evidence="1">The sequence shown here is derived from an EMBL/GenBank/DDBJ whole genome shotgun (WGS) entry which is preliminary data.</text>
</comment>